<dbReference type="EMBL" id="RCHS01004105">
    <property type="protein sequence ID" value="RMX37530.1"/>
    <property type="molecule type" value="Genomic_DNA"/>
</dbReference>
<protein>
    <submittedName>
        <fullName evidence="1">Uncharacterized protein</fullName>
    </submittedName>
</protein>
<organism evidence="1 2">
    <name type="scientific">Pocillopora damicornis</name>
    <name type="common">Cauliflower coral</name>
    <name type="synonym">Millepora damicornis</name>
    <dbReference type="NCBI Taxonomy" id="46731"/>
    <lineage>
        <taxon>Eukaryota</taxon>
        <taxon>Metazoa</taxon>
        <taxon>Cnidaria</taxon>
        <taxon>Anthozoa</taxon>
        <taxon>Hexacorallia</taxon>
        <taxon>Scleractinia</taxon>
        <taxon>Astrocoeniina</taxon>
        <taxon>Pocilloporidae</taxon>
        <taxon>Pocillopora</taxon>
    </lineage>
</organism>
<reference evidence="1 2" key="1">
    <citation type="journal article" date="2018" name="Sci. Rep.">
        <title>Comparative analysis of the Pocillopora damicornis genome highlights role of immune system in coral evolution.</title>
        <authorList>
            <person name="Cunning R."/>
            <person name="Bay R.A."/>
            <person name="Gillette P."/>
            <person name="Baker A.C."/>
            <person name="Traylor-Knowles N."/>
        </authorList>
    </citation>
    <scope>NUCLEOTIDE SEQUENCE [LARGE SCALE GENOMIC DNA]</scope>
    <source>
        <strain evidence="1">RSMAS</strain>
        <tissue evidence="1">Whole animal</tissue>
    </source>
</reference>
<proteinExistence type="predicted"/>
<dbReference type="AlphaFoldDB" id="A0A3M6T808"/>
<sequence>MAIIREELQRVARLWNLHGIRPSTRNNSSSHGQPCLLYHHPEMSEAIDCKHDVDINDLDVVRDMGCDDLSMDSSPEFNALAEDNTVPSTYYNPCYSTTYISNSVDFGCRAVGKAASDCVGGPIGKSKEGCPAVIKIETDGMPK</sequence>
<dbReference type="Proteomes" id="UP000275408">
    <property type="component" value="Unassembled WGS sequence"/>
</dbReference>
<accession>A0A3M6T808</accession>
<evidence type="ECO:0000313" key="1">
    <source>
        <dbReference type="EMBL" id="RMX37530.1"/>
    </source>
</evidence>
<gene>
    <name evidence="1" type="ORF">pdam_00024320</name>
</gene>
<keyword evidence="2" id="KW-1185">Reference proteome</keyword>
<comment type="caution">
    <text evidence="1">The sequence shown here is derived from an EMBL/GenBank/DDBJ whole genome shotgun (WGS) entry which is preliminary data.</text>
</comment>
<name>A0A3M6T808_POCDA</name>
<evidence type="ECO:0000313" key="2">
    <source>
        <dbReference type="Proteomes" id="UP000275408"/>
    </source>
</evidence>